<name>A0A5M6ZIK6_9PROT</name>
<feature type="transmembrane region" description="Helical" evidence="1">
    <location>
        <begin position="71"/>
        <end position="88"/>
    </location>
</feature>
<protein>
    <recommendedName>
        <fullName evidence="4">Phosphopantetheine adenylyltransferase</fullName>
    </recommendedName>
</protein>
<dbReference type="EMBL" id="VWOJ01000001">
    <property type="protein sequence ID" value="KAA5804662.1"/>
    <property type="molecule type" value="Genomic_DNA"/>
</dbReference>
<keyword evidence="1" id="KW-1133">Transmembrane helix</keyword>
<accession>A0A5M6ZIK6</accession>
<organism evidence="2 3">
    <name type="scientific">Alkalicaulis satelles</name>
    <dbReference type="NCBI Taxonomy" id="2609175"/>
    <lineage>
        <taxon>Bacteria</taxon>
        <taxon>Pseudomonadati</taxon>
        <taxon>Pseudomonadota</taxon>
        <taxon>Alphaproteobacteria</taxon>
        <taxon>Maricaulales</taxon>
        <taxon>Maricaulaceae</taxon>
        <taxon>Alkalicaulis</taxon>
    </lineage>
</organism>
<evidence type="ECO:0000313" key="2">
    <source>
        <dbReference type="EMBL" id="KAA5804662.1"/>
    </source>
</evidence>
<proteinExistence type="predicted"/>
<dbReference type="AlphaFoldDB" id="A0A5M6ZIK6"/>
<gene>
    <name evidence="2" type="ORF">F1654_01250</name>
</gene>
<reference evidence="2 3" key="1">
    <citation type="submission" date="2019-09" db="EMBL/GenBank/DDBJ databases">
        <authorList>
            <person name="Kevbrin V."/>
            <person name="Grouzdev D.S."/>
        </authorList>
    </citation>
    <scope>NUCLEOTIDE SEQUENCE [LARGE SCALE GENOMIC DNA]</scope>
    <source>
        <strain evidence="2 3">G-192</strain>
    </source>
</reference>
<sequence>MEALTKLSWGLLALVHVPPALVLAMPSLTQRLYSVPADGEAGVLLVHRGALFAAVIAACLMALLDPSLRRAMSVIVAISVIGFLFTYWRAGMPAGSLRTIAIMDLIALLPLAFVALRAWRG</sequence>
<keyword evidence="1" id="KW-0812">Transmembrane</keyword>
<comment type="caution">
    <text evidence="2">The sequence shown here is derived from an EMBL/GenBank/DDBJ whole genome shotgun (WGS) entry which is preliminary data.</text>
</comment>
<feature type="transmembrane region" description="Helical" evidence="1">
    <location>
        <begin position="100"/>
        <end position="119"/>
    </location>
</feature>
<feature type="transmembrane region" description="Helical" evidence="1">
    <location>
        <begin position="43"/>
        <end position="64"/>
    </location>
</feature>
<dbReference type="RefSeq" id="WP_150021693.1">
    <property type="nucleotide sequence ID" value="NZ_VWOJ01000001.1"/>
</dbReference>
<evidence type="ECO:0000313" key="3">
    <source>
        <dbReference type="Proteomes" id="UP000325122"/>
    </source>
</evidence>
<keyword evidence="3" id="KW-1185">Reference proteome</keyword>
<dbReference type="Proteomes" id="UP000325122">
    <property type="component" value="Unassembled WGS sequence"/>
</dbReference>
<evidence type="ECO:0008006" key="4">
    <source>
        <dbReference type="Google" id="ProtNLM"/>
    </source>
</evidence>
<keyword evidence="1" id="KW-0472">Membrane</keyword>
<evidence type="ECO:0000256" key="1">
    <source>
        <dbReference type="SAM" id="Phobius"/>
    </source>
</evidence>